<evidence type="ECO:0000256" key="1">
    <source>
        <dbReference type="SAM" id="Coils"/>
    </source>
</evidence>
<sequence length="60" mass="7137">MIKDYLNKVNRREEELIREQEDQNNILVTNFNKDQSQIIIKSRPKDASHHNKTLSNTISK</sequence>
<proteinExistence type="predicted"/>
<accession>A0ABN7W3I0</accession>
<evidence type="ECO:0000313" key="4">
    <source>
        <dbReference type="Proteomes" id="UP000789901"/>
    </source>
</evidence>
<keyword evidence="1" id="KW-0175">Coiled coil</keyword>
<evidence type="ECO:0000313" key="3">
    <source>
        <dbReference type="EMBL" id="CAG8814032.1"/>
    </source>
</evidence>
<comment type="caution">
    <text evidence="3">The sequence shown here is derived from an EMBL/GenBank/DDBJ whole genome shotgun (WGS) entry which is preliminary data.</text>
</comment>
<evidence type="ECO:0000256" key="2">
    <source>
        <dbReference type="SAM" id="MobiDB-lite"/>
    </source>
</evidence>
<dbReference type="Proteomes" id="UP000789901">
    <property type="component" value="Unassembled WGS sequence"/>
</dbReference>
<name>A0ABN7W3I0_GIGMA</name>
<feature type="non-terminal residue" evidence="3">
    <location>
        <position position="60"/>
    </location>
</feature>
<gene>
    <name evidence="3" type="ORF">GMARGA_LOCUS25941</name>
</gene>
<feature type="coiled-coil region" evidence="1">
    <location>
        <begin position="2"/>
        <end position="30"/>
    </location>
</feature>
<reference evidence="3 4" key="1">
    <citation type="submission" date="2021-06" db="EMBL/GenBank/DDBJ databases">
        <authorList>
            <person name="Kallberg Y."/>
            <person name="Tangrot J."/>
            <person name="Rosling A."/>
        </authorList>
    </citation>
    <scope>NUCLEOTIDE SEQUENCE [LARGE SCALE GENOMIC DNA]</scope>
    <source>
        <strain evidence="3 4">120-4 pot B 10/14</strain>
    </source>
</reference>
<keyword evidence="4" id="KW-1185">Reference proteome</keyword>
<feature type="region of interest" description="Disordered" evidence="2">
    <location>
        <begin position="40"/>
        <end position="60"/>
    </location>
</feature>
<organism evidence="3 4">
    <name type="scientific">Gigaspora margarita</name>
    <dbReference type="NCBI Taxonomy" id="4874"/>
    <lineage>
        <taxon>Eukaryota</taxon>
        <taxon>Fungi</taxon>
        <taxon>Fungi incertae sedis</taxon>
        <taxon>Mucoromycota</taxon>
        <taxon>Glomeromycotina</taxon>
        <taxon>Glomeromycetes</taxon>
        <taxon>Diversisporales</taxon>
        <taxon>Gigasporaceae</taxon>
        <taxon>Gigaspora</taxon>
    </lineage>
</organism>
<dbReference type="EMBL" id="CAJVQB010029420">
    <property type="protein sequence ID" value="CAG8814032.1"/>
    <property type="molecule type" value="Genomic_DNA"/>
</dbReference>
<protein>
    <submittedName>
        <fullName evidence="3">25225_t:CDS:1</fullName>
    </submittedName>
</protein>